<name>A0A346PPS1_9EURY</name>
<sequence length="135" mass="15332">MITMSDDVPLFEDGEEKAAYGDNCYTGEQPSLHVNMVDTRAWADVRFDMPLDDGGPDHYILTEPAVEKINALADQYEEHEEISYDNGSAFAVNYGSIYYSSPYMRPEVAQEFANAIAPIVRNERNWEPEREAIND</sequence>
<evidence type="ECO:0000313" key="2">
    <source>
        <dbReference type="Proteomes" id="UP000258613"/>
    </source>
</evidence>
<reference evidence="2" key="1">
    <citation type="submission" date="2018-02" db="EMBL/GenBank/DDBJ databases">
        <title>Phenotypic and genomic properties of facultatively anaerobic sulfur-reducing natronoarchaea from hypersaline soda lakes.</title>
        <authorList>
            <person name="Sorokin D.Y."/>
            <person name="Kublanov I.V."/>
            <person name="Roman P."/>
            <person name="Sinninghe Damste J.S."/>
            <person name="Golyshin P.N."/>
            <person name="Rojo D."/>
            <person name="Ciordia S."/>
            <person name="Mena M.D.C."/>
            <person name="Ferrer M."/>
            <person name="Messina E."/>
            <person name="Smedile F."/>
            <person name="La Spada G."/>
            <person name="La Cono V."/>
            <person name="Yakimov M.M."/>
        </authorList>
    </citation>
    <scope>NUCLEOTIDE SEQUENCE [LARGE SCALE GENOMIC DNA]</scope>
    <source>
        <strain evidence="2">AArc-Mg</strain>
    </source>
</reference>
<accession>A0A346PPS1</accession>
<dbReference type="EMBL" id="CP027033">
    <property type="protein sequence ID" value="AXR81516.1"/>
    <property type="molecule type" value="Genomic_DNA"/>
</dbReference>
<dbReference type="KEGG" id="nag:AArcMg_1503"/>
<gene>
    <name evidence="1" type="ORF">AArcMg_1503</name>
</gene>
<dbReference type="AlphaFoldDB" id="A0A346PPS1"/>
<proteinExistence type="predicted"/>
<protein>
    <submittedName>
        <fullName evidence="1">Uncharacterized protein</fullName>
    </submittedName>
</protein>
<organism evidence="1 2">
    <name type="scientific">Natrarchaeobaculum sulfurireducens</name>
    <dbReference type="NCBI Taxonomy" id="2044521"/>
    <lineage>
        <taxon>Archaea</taxon>
        <taxon>Methanobacteriati</taxon>
        <taxon>Methanobacteriota</taxon>
        <taxon>Stenosarchaea group</taxon>
        <taxon>Halobacteria</taxon>
        <taxon>Halobacteriales</taxon>
        <taxon>Natrialbaceae</taxon>
        <taxon>Natrarchaeobaculum</taxon>
    </lineage>
</organism>
<evidence type="ECO:0000313" key="1">
    <source>
        <dbReference type="EMBL" id="AXR81516.1"/>
    </source>
</evidence>
<dbReference type="Proteomes" id="UP000258613">
    <property type="component" value="Chromosome"/>
</dbReference>
<keyword evidence="2" id="KW-1185">Reference proteome</keyword>